<evidence type="ECO:0000313" key="3">
    <source>
        <dbReference type="EMBL" id="MBP2372355.1"/>
    </source>
</evidence>
<sequence>MAKNLRTALLTTAVASGLLFSSAPVEAQILEGKAETTQGDVTEGIQEPTVPAAETKDEEPSPAAAPDSVLLLRRTRKRMASSPFKTKSRSMPSRLPRAAIRHRSRLKH</sequence>
<evidence type="ECO:0000256" key="1">
    <source>
        <dbReference type="SAM" id="MobiDB-lite"/>
    </source>
</evidence>
<dbReference type="Proteomes" id="UP000766570">
    <property type="component" value="Unassembled WGS sequence"/>
</dbReference>
<feature type="compositionally biased region" description="Basic residues" evidence="1">
    <location>
        <begin position="99"/>
        <end position="108"/>
    </location>
</feature>
<dbReference type="RefSeq" id="WP_209905683.1">
    <property type="nucleotide sequence ID" value="NZ_BAAAMI010000022.1"/>
</dbReference>
<feature type="chain" id="PRO_5046464688" evidence="2">
    <location>
        <begin position="28"/>
        <end position="108"/>
    </location>
</feature>
<comment type="caution">
    <text evidence="3">The sequence shown here is derived from an EMBL/GenBank/DDBJ whole genome shotgun (WGS) entry which is preliminary data.</text>
</comment>
<organism evidence="3 4">
    <name type="scientific">Paeniglutamicibacter psychrophenolicus</name>
    <dbReference type="NCBI Taxonomy" id="257454"/>
    <lineage>
        <taxon>Bacteria</taxon>
        <taxon>Bacillati</taxon>
        <taxon>Actinomycetota</taxon>
        <taxon>Actinomycetes</taxon>
        <taxon>Micrococcales</taxon>
        <taxon>Micrococcaceae</taxon>
        <taxon>Paeniglutamicibacter</taxon>
    </lineage>
</organism>
<feature type="signal peptide" evidence="2">
    <location>
        <begin position="1"/>
        <end position="27"/>
    </location>
</feature>
<keyword evidence="2" id="KW-0732">Signal</keyword>
<evidence type="ECO:0000313" key="4">
    <source>
        <dbReference type="Proteomes" id="UP000766570"/>
    </source>
</evidence>
<gene>
    <name evidence="3" type="ORF">JOF46_000267</name>
</gene>
<protein>
    <submittedName>
        <fullName evidence="3">Uncharacterized protein</fullName>
    </submittedName>
</protein>
<proteinExistence type="predicted"/>
<dbReference type="EMBL" id="JAGIOE010000001">
    <property type="protein sequence ID" value="MBP2372355.1"/>
    <property type="molecule type" value="Genomic_DNA"/>
</dbReference>
<evidence type="ECO:0000256" key="2">
    <source>
        <dbReference type="SAM" id="SignalP"/>
    </source>
</evidence>
<keyword evidence="4" id="KW-1185">Reference proteome</keyword>
<reference evidence="3 4" key="1">
    <citation type="submission" date="2021-03" db="EMBL/GenBank/DDBJ databases">
        <title>Sequencing the genomes of 1000 actinobacteria strains.</title>
        <authorList>
            <person name="Klenk H.-P."/>
        </authorList>
    </citation>
    <scope>NUCLEOTIDE SEQUENCE [LARGE SCALE GENOMIC DNA]</scope>
    <source>
        <strain evidence="3 4">DSM 15454</strain>
    </source>
</reference>
<name>A0ABS4W850_9MICC</name>
<feature type="region of interest" description="Disordered" evidence="1">
    <location>
        <begin position="31"/>
        <end position="108"/>
    </location>
</feature>
<accession>A0ABS4W850</accession>